<dbReference type="Pfam" id="PF00534">
    <property type="entry name" value="Glycos_transf_1"/>
    <property type="match status" value="1"/>
</dbReference>
<dbReference type="EMBL" id="QZJZ01000105">
    <property type="protein sequence ID" value="RJP55906.1"/>
    <property type="molecule type" value="Genomic_DNA"/>
</dbReference>
<accession>A0A3A4QTB4</accession>
<name>A0A3A4QTB4_9BACT</name>
<comment type="caution">
    <text evidence="3">The sequence shown here is derived from an EMBL/GenBank/DDBJ whole genome shotgun (WGS) entry which is preliminary data.</text>
</comment>
<dbReference type="Pfam" id="PF13439">
    <property type="entry name" value="Glyco_transf_4"/>
    <property type="match status" value="1"/>
</dbReference>
<dbReference type="Gene3D" id="3.40.50.2000">
    <property type="entry name" value="Glycogen Phosphorylase B"/>
    <property type="match status" value="2"/>
</dbReference>
<protein>
    <submittedName>
        <fullName evidence="3">Glycosyltransferase family 4 protein</fullName>
    </submittedName>
</protein>
<keyword evidence="3" id="KW-0808">Transferase</keyword>
<sequence length="386" mass="43779">MTKKTLLVSEIFPPTTGGSGRWFFEVYSRLSKKDYYIAGGTHPDAEQFDKQHPELSIDRWHLKIPSWGILSFSGLYAYTTLFFKLAGMIRREKIEALHSARNLPEGFLCWLASKLFRRPYLTYVHGEELQTLAASRELFFMSRLVYNGAQRIIVNSANTKRLMIDYYPSTSDKIRIVHPGVNSEYFVPAKPSEKVRKELGWGNRTVMITVGRLQKRKGHDNTIRALHAIKKAIPDILYVIIGNGEENEHLRELVRELNLEEHVQFRGEITDGQLLRCYQQCDLFILANRDINGDIEGFGMVLVEAQACGKPVIAGDSGGTAETMIPGETGLLIDCTNPDLIAKGVVSILTDQEKHRAISKKARDWVENNLDWKSLVHKAAAIFDEL</sequence>
<gene>
    <name evidence="3" type="ORF">C4541_13440</name>
</gene>
<feature type="domain" description="Glycosyltransferase subfamily 4-like N-terminal" evidence="2">
    <location>
        <begin position="17"/>
        <end position="184"/>
    </location>
</feature>
<evidence type="ECO:0000259" key="1">
    <source>
        <dbReference type="Pfam" id="PF00534"/>
    </source>
</evidence>
<dbReference type="InterPro" id="IPR050194">
    <property type="entry name" value="Glycosyltransferase_grp1"/>
</dbReference>
<evidence type="ECO:0000313" key="3">
    <source>
        <dbReference type="EMBL" id="RJP55906.1"/>
    </source>
</evidence>
<proteinExistence type="predicted"/>
<dbReference type="PANTHER" id="PTHR45947:SF3">
    <property type="entry name" value="SULFOQUINOVOSYL TRANSFERASE SQD2"/>
    <property type="match status" value="1"/>
</dbReference>
<dbReference type="Proteomes" id="UP000266426">
    <property type="component" value="Unassembled WGS sequence"/>
</dbReference>
<evidence type="ECO:0000259" key="2">
    <source>
        <dbReference type="Pfam" id="PF13439"/>
    </source>
</evidence>
<dbReference type="SUPFAM" id="SSF53756">
    <property type="entry name" value="UDP-Glycosyltransferase/glycogen phosphorylase"/>
    <property type="match status" value="1"/>
</dbReference>
<dbReference type="InterPro" id="IPR028098">
    <property type="entry name" value="Glyco_trans_4-like_N"/>
</dbReference>
<organism evidence="3 4">
    <name type="scientific">Candidatus Auribacter fodinae</name>
    <dbReference type="NCBI Taxonomy" id="2093366"/>
    <lineage>
        <taxon>Bacteria</taxon>
        <taxon>Pseudomonadati</taxon>
        <taxon>Candidatus Auribacterota</taxon>
        <taxon>Candidatus Auribacteria</taxon>
        <taxon>Candidatus Auribacterales</taxon>
        <taxon>Candidatus Auribacteraceae</taxon>
        <taxon>Candidatus Auribacter</taxon>
    </lineage>
</organism>
<dbReference type="CDD" id="cd03801">
    <property type="entry name" value="GT4_PimA-like"/>
    <property type="match status" value="1"/>
</dbReference>
<reference evidence="3 4" key="1">
    <citation type="journal article" date="2017" name="ISME J.">
        <title>Energy and carbon metabolisms in a deep terrestrial subsurface fluid microbial community.</title>
        <authorList>
            <person name="Momper L."/>
            <person name="Jungbluth S.P."/>
            <person name="Lee M.D."/>
            <person name="Amend J.P."/>
        </authorList>
    </citation>
    <scope>NUCLEOTIDE SEQUENCE [LARGE SCALE GENOMIC DNA]</scope>
    <source>
        <strain evidence="3">SURF_26</strain>
    </source>
</reference>
<feature type="domain" description="Glycosyl transferase family 1" evidence="1">
    <location>
        <begin position="193"/>
        <end position="365"/>
    </location>
</feature>
<dbReference type="GO" id="GO:0016758">
    <property type="term" value="F:hexosyltransferase activity"/>
    <property type="evidence" value="ECO:0007669"/>
    <property type="project" value="TreeGrafter"/>
</dbReference>
<dbReference type="PANTHER" id="PTHR45947">
    <property type="entry name" value="SULFOQUINOVOSYL TRANSFERASE SQD2"/>
    <property type="match status" value="1"/>
</dbReference>
<dbReference type="InterPro" id="IPR001296">
    <property type="entry name" value="Glyco_trans_1"/>
</dbReference>
<evidence type="ECO:0000313" key="4">
    <source>
        <dbReference type="Proteomes" id="UP000266426"/>
    </source>
</evidence>
<dbReference type="AlphaFoldDB" id="A0A3A4QTB4"/>